<dbReference type="GO" id="GO:0000155">
    <property type="term" value="F:phosphorelay sensor kinase activity"/>
    <property type="evidence" value="ECO:0007669"/>
    <property type="project" value="TreeGrafter"/>
</dbReference>
<organism evidence="7 8">
    <name type="scientific">Gracilimonas mengyeensis</name>
    <dbReference type="NCBI Taxonomy" id="1302730"/>
    <lineage>
        <taxon>Bacteria</taxon>
        <taxon>Pseudomonadati</taxon>
        <taxon>Balneolota</taxon>
        <taxon>Balneolia</taxon>
        <taxon>Balneolales</taxon>
        <taxon>Balneolaceae</taxon>
        <taxon>Gracilimonas</taxon>
    </lineage>
</organism>
<dbReference type="Pfam" id="PF02518">
    <property type="entry name" value="HATPase_c"/>
    <property type="match status" value="1"/>
</dbReference>
<feature type="transmembrane region" description="Helical" evidence="5">
    <location>
        <begin position="809"/>
        <end position="827"/>
    </location>
</feature>
<dbReference type="CDD" id="cd00146">
    <property type="entry name" value="PKD"/>
    <property type="match status" value="1"/>
</dbReference>
<dbReference type="AlphaFoldDB" id="A0A521FLH8"/>
<dbReference type="PROSITE" id="PS50109">
    <property type="entry name" value="HIS_KIN"/>
    <property type="match status" value="1"/>
</dbReference>
<dbReference type="SUPFAM" id="SSF55874">
    <property type="entry name" value="ATPase domain of HSP90 chaperone/DNA topoisomerase II/histidine kinase"/>
    <property type="match status" value="1"/>
</dbReference>
<feature type="domain" description="Histidine kinase" evidence="6">
    <location>
        <begin position="928"/>
        <end position="1145"/>
    </location>
</feature>
<dbReference type="EMBL" id="FXTP01000022">
    <property type="protein sequence ID" value="SMO97083.1"/>
    <property type="molecule type" value="Genomic_DNA"/>
</dbReference>
<evidence type="ECO:0000256" key="2">
    <source>
        <dbReference type="ARBA" id="ARBA00012438"/>
    </source>
</evidence>
<accession>A0A521FLH8</accession>
<dbReference type="Proteomes" id="UP000317557">
    <property type="component" value="Unassembled WGS sequence"/>
</dbReference>
<dbReference type="InterPro" id="IPR036890">
    <property type="entry name" value="HATPase_C_sf"/>
</dbReference>
<keyword evidence="8" id="KW-1185">Reference proteome</keyword>
<dbReference type="Gene3D" id="2.130.10.10">
    <property type="entry name" value="YVTN repeat-like/Quinoprotein amine dehydrogenase"/>
    <property type="match status" value="4"/>
</dbReference>
<keyword evidence="5" id="KW-0812">Transmembrane</keyword>
<dbReference type="InterPro" id="IPR003594">
    <property type="entry name" value="HATPase_dom"/>
</dbReference>
<dbReference type="Gene3D" id="3.30.565.10">
    <property type="entry name" value="Histidine kinase-like ATPase, C-terminal domain"/>
    <property type="match status" value="1"/>
</dbReference>
<dbReference type="PANTHER" id="PTHR43547">
    <property type="entry name" value="TWO-COMPONENT HISTIDINE KINASE"/>
    <property type="match status" value="1"/>
</dbReference>
<dbReference type="Gene3D" id="1.10.287.130">
    <property type="match status" value="1"/>
</dbReference>
<dbReference type="EC" id="2.7.13.3" evidence="2"/>
<evidence type="ECO:0000313" key="7">
    <source>
        <dbReference type="EMBL" id="SMO97083.1"/>
    </source>
</evidence>
<dbReference type="Pfam" id="PF07495">
    <property type="entry name" value="Y_Y_Y"/>
    <property type="match status" value="1"/>
</dbReference>
<evidence type="ECO:0000256" key="4">
    <source>
        <dbReference type="SAM" id="Coils"/>
    </source>
</evidence>
<dbReference type="PRINTS" id="PR00344">
    <property type="entry name" value="BCTRLSENSOR"/>
</dbReference>
<dbReference type="RefSeq" id="WP_142456287.1">
    <property type="nucleotide sequence ID" value="NZ_FXTP01000022.1"/>
</dbReference>
<dbReference type="Gene3D" id="2.60.40.10">
    <property type="entry name" value="Immunoglobulins"/>
    <property type="match status" value="1"/>
</dbReference>
<keyword evidence="4" id="KW-0175">Coiled coil</keyword>
<dbReference type="SMART" id="SM00387">
    <property type="entry name" value="HATPase_c"/>
    <property type="match status" value="1"/>
</dbReference>
<keyword evidence="5" id="KW-0472">Membrane</keyword>
<name>A0A521FLH8_9BACT</name>
<gene>
    <name evidence="7" type="ORF">SAMN06265219_12236</name>
</gene>
<comment type="catalytic activity">
    <reaction evidence="1">
        <text>ATP + protein L-histidine = ADP + protein N-phospho-L-histidine.</text>
        <dbReference type="EC" id="2.7.13.3"/>
    </reaction>
</comment>
<feature type="coiled-coil region" evidence="4">
    <location>
        <begin position="831"/>
        <end position="876"/>
    </location>
</feature>
<dbReference type="InterPro" id="IPR004358">
    <property type="entry name" value="Sig_transdc_His_kin-like_C"/>
</dbReference>
<keyword evidence="3" id="KW-0597">Phosphoprotein</keyword>
<evidence type="ECO:0000256" key="5">
    <source>
        <dbReference type="SAM" id="Phobius"/>
    </source>
</evidence>
<evidence type="ECO:0000256" key="3">
    <source>
        <dbReference type="ARBA" id="ARBA00022553"/>
    </source>
</evidence>
<dbReference type="InterPro" id="IPR011123">
    <property type="entry name" value="Y_Y_Y"/>
</dbReference>
<dbReference type="Pfam" id="PF07494">
    <property type="entry name" value="Reg_prop"/>
    <property type="match status" value="11"/>
</dbReference>
<dbReference type="SUPFAM" id="SSF63829">
    <property type="entry name" value="Calcium-dependent phosphotriesterase"/>
    <property type="match status" value="3"/>
</dbReference>
<dbReference type="OrthoDB" id="9809670at2"/>
<dbReference type="InterPro" id="IPR005467">
    <property type="entry name" value="His_kinase_dom"/>
</dbReference>
<dbReference type="FunFam" id="2.60.40.10:FF:000791">
    <property type="entry name" value="Two-component system sensor histidine kinase/response regulator"/>
    <property type="match status" value="1"/>
</dbReference>
<dbReference type="InterPro" id="IPR011110">
    <property type="entry name" value="Reg_prop"/>
</dbReference>
<evidence type="ECO:0000256" key="1">
    <source>
        <dbReference type="ARBA" id="ARBA00000085"/>
    </source>
</evidence>
<dbReference type="PANTHER" id="PTHR43547:SF2">
    <property type="entry name" value="HYBRID SIGNAL TRANSDUCTION HISTIDINE KINASE C"/>
    <property type="match status" value="1"/>
</dbReference>
<reference evidence="7 8" key="1">
    <citation type="submission" date="2017-05" db="EMBL/GenBank/DDBJ databases">
        <authorList>
            <person name="Varghese N."/>
            <person name="Submissions S."/>
        </authorList>
    </citation>
    <scope>NUCLEOTIDE SEQUENCE [LARGE SCALE GENOMIC DNA]</scope>
    <source>
        <strain evidence="7 8">DSM 21985</strain>
    </source>
</reference>
<proteinExistence type="predicted"/>
<evidence type="ECO:0000313" key="8">
    <source>
        <dbReference type="Proteomes" id="UP000317557"/>
    </source>
</evidence>
<protein>
    <recommendedName>
        <fullName evidence="2">histidine kinase</fullName>
        <ecNumber evidence="2">2.7.13.3</ecNumber>
    </recommendedName>
</protein>
<keyword evidence="5" id="KW-1133">Transmembrane helix</keyword>
<evidence type="ECO:0000259" key="6">
    <source>
        <dbReference type="PROSITE" id="PS50109"/>
    </source>
</evidence>
<dbReference type="InterPro" id="IPR013783">
    <property type="entry name" value="Ig-like_fold"/>
</dbReference>
<dbReference type="InterPro" id="IPR015943">
    <property type="entry name" value="WD40/YVTN_repeat-like_dom_sf"/>
</dbReference>
<sequence>MNGLKIYIGLFSVIAGTLFPAQAIMAQHPGQINFRHISTREGLSQSTGNEILQDSKGYIWIGTQDGLNKYNGYEIKIYRHKQNDSTSIGSNDISALFEDSKQQLWIGTQGGGLNRYDPEKDSFVTIKELPDHLDKSKGLSDNTVFSISEDDYGNLWLATNSGINIKAAEADTFQYVFSDPGDPNTISDNYIETLFKDSRGIMWIGTEHGLNRYLPNKDIFERIEQIPLDDKIYTITEDRQGDIWIGTDNNGLYKYDYTRDTFSQYLRKRDDSGSVPVNSVFSIIEDSRGVLWIGTESNGLMVFDRQNNRFYQYLNNYADPTSLSNDAVYSLYESQDQILWIGTYTGGINLVDRKVPQVQHFQHNPSDPKSLSSNFVQAFAEDQEGNLWVGTDGAGLNLFDRNTQSFEIFLHDPNNPNSIANNSILEMVSDKRGNVWIGSYNGGATRYNVASNTYTHYKYDPEEGGISQNHIYAMMVDRKNRVWVGTNGEGVDTLSAGGNRFAAFGTDSVRVSGGAINIGYVRSLFEDLEGNIWIGTYGSGIVKFDPSTEKFNAYNTYNSNISNNVILSIHQDHKNRLWIGTKGGGLNHYIPEADTFRVYNENVGMPSATIYGILEDDSGNLWVSTGEGVRRFNPDRKTVQAFGSQDGFQEGEFLVGAAFKDKEGYFYFGGINGFNRFYPDSIKVDSTVHPIVFTDFKLFNRSVKIGGDSPLKKHISEAESITLSYQSSVFTFEYATLNFNEQKSNRYSYKMDGFDEEWTDIGEQRSATYTNLDPGEYTFRVKAYNSDNVISEHEASVDIIITPPFWETFWFYLIVGGVIAAAGFSVYRYRVRSIRERNIELERKVEKRTSELDKRNNELKQTLEDLETTRHELIEKAHKAGMADIATGVLHNVGNILNSVNTSAALIEDRLDKSKIKNLEKANDLLRQQLHDIESFIVDNPKGKQLLQYYLKLEEPLKEEQKNITELSKRLSGKIDLIKDVISAQQNYAMTSANSEEHTLSEIVDEAFMLNAGSSERHSIQVLKNYQSFAPIICQKTKLIHVLVNIFNNAKEAMSKNHRNDKVLKINLTEDDSRVYLSIEDNGHGITEKNLNKIFNQGFTTKKRGHGFGLHSSANYIQEMGGKIKVESDGEGKGARFIMSFKRADVD</sequence>